<protein>
    <submittedName>
        <fullName evidence="2">Uncharacterized protein</fullName>
    </submittedName>
</protein>
<feature type="region of interest" description="Disordered" evidence="1">
    <location>
        <begin position="28"/>
        <end position="113"/>
    </location>
</feature>
<proteinExistence type="predicted"/>
<accession>Q0S0W6</accession>
<evidence type="ECO:0000256" key="1">
    <source>
        <dbReference type="SAM" id="MobiDB-lite"/>
    </source>
</evidence>
<organism evidence="2 3">
    <name type="scientific">Rhodococcus jostii (strain RHA1)</name>
    <dbReference type="NCBI Taxonomy" id="101510"/>
    <lineage>
        <taxon>Bacteria</taxon>
        <taxon>Bacillati</taxon>
        <taxon>Actinomycetota</taxon>
        <taxon>Actinomycetes</taxon>
        <taxon>Mycobacteriales</taxon>
        <taxon>Nocardiaceae</taxon>
        <taxon>Rhodococcus</taxon>
    </lineage>
</organism>
<dbReference type="EMBL" id="CP000431">
    <property type="protein sequence ID" value="ABG98820.1"/>
    <property type="molecule type" value="Genomic_DNA"/>
</dbReference>
<feature type="compositionally biased region" description="Basic and acidic residues" evidence="1">
    <location>
        <begin position="90"/>
        <end position="106"/>
    </location>
</feature>
<evidence type="ECO:0000313" key="3">
    <source>
        <dbReference type="Proteomes" id="UP000008710"/>
    </source>
</evidence>
<reference evidence="3" key="1">
    <citation type="journal article" date="2006" name="Proc. Natl. Acad. Sci. U.S.A.">
        <title>The complete genome of Rhodococcus sp. RHA1 provides insights into a catabolic powerhouse.</title>
        <authorList>
            <person name="McLeod M.P."/>
            <person name="Warren R.L."/>
            <person name="Hsiao W.W.L."/>
            <person name="Araki N."/>
            <person name="Myhre M."/>
            <person name="Fernandes C."/>
            <person name="Miyazawa D."/>
            <person name="Wong W."/>
            <person name="Lillquist A.L."/>
            <person name="Wang D."/>
            <person name="Dosanjh M."/>
            <person name="Hara H."/>
            <person name="Petrescu A."/>
            <person name="Morin R.D."/>
            <person name="Yang G."/>
            <person name="Stott J.M."/>
            <person name="Schein J.E."/>
            <person name="Shin H."/>
            <person name="Smailus D."/>
            <person name="Siddiqui A.S."/>
            <person name="Marra M.A."/>
            <person name="Jones S.J.M."/>
            <person name="Holt R."/>
            <person name="Brinkman F.S.L."/>
            <person name="Miyauchi K."/>
            <person name="Fukuda M."/>
            <person name="Davies J.E."/>
            <person name="Mohn W.W."/>
            <person name="Eltis L.D."/>
        </authorList>
    </citation>
    <scope>NUCLEOTIDE SEQUENCE [LARGE SCALE GENOMIC DNA]</scope>
    <source>
        <strain evidence="3">RHA1</strain>
    </source>
</reference>
<sequence length="133" mass="14161">MPIASHSSVRNATRVVFALESVIACLSHSQNQPSAAPVSAGAHRFHPRAHPRHTARRQGGNRHPGPAALPRVDPHPVTAIPASISGNRPDTPDQQHLKDQCSRHDTPSALWATSPTSRGTIVLEVDAHSGGHE</sequence>
<gene>
    <name evidence="2" type="ordered locus">RHA1_ro07054</name>
</gene>
<feature type="compositionally biased region" description="Basic residues" evidence="1">
    <location>
        <begin position="43"/>
        <end position="60"/>
    </location>
</feature>
<name>Q0S0W6_RHOJR</name>
<evidence type="ECO:0000313" key="2">
    <source>
        <dbReference type="EMBL" id="ABG98820.1"/>
    </source>
</evidence>
<dbReference type="Proteomes" id="UP000008710">
    <property type="component" value="Chromosome"/>
</dbReference>
<dbReference type="AlphaFoldDB" id="Q0S0W6"/>
<dbReference type="HOGENOM" id="CLU_1905087_0_0_11"/>
<dbReference type="KEGG" id="rha:RHA1_ro07054"/>